<proteinExistence type="predicted"/>
<dbReference type="InterPro" id="IPR050328">
    <property type="entry name" value="Dev_Immune_Receptor"/>
</dbReference>
<dbReference type="InterPro" id="IPR001611">
    <property type="entry name" value="Leu-rich_rpt"/>
</dbReference>
<keyword evidence="5" id="KW-1185">Reference proteome</keyword>
<organism evidence="4 5">
    <name type="scientific">Meganyctiphanes norvegica</name>
    <name type="common">Northern krill</name>
    <name type="synonym">Thysanopoda norvegica</name>
    <dbReference type="NCBI Taxonomy" id="48144"/>
    <lineage>
        <taxon>Eukaryota</taxon>
        <taxon>Metazoa</taxon>
        <taxon>Ecdysozoa</taxon>
        <taxon>Arthropoda</taxon>
        <taxon>Crustacea</taxon>
        <taxon>Multicrustacea</taxon>
        <taxon>Malacostraca</taxon>
        <taxon>Eumalacostraca</taxon>
        <taxon>Eucarida</taxon>
        <taxon>Euphausiacea</taxon>
        <taxon>Euphausiidae</taxon>
        <taxon>Meganyctiphanes</taxon>
    </lineage>
</organism>
<evidence type="ECO:0000256" key="2">
    <source>
        <dbReference type="ARBA" id="ARBA00022729"/>
    </source>
</evidence>
<evidence type="ECO:0000256" key="3">
    <source>
        <dbReference type="ARBA" id="ARBA00022737"/>
    </source>
</evidence>
<keyword evidence="3" id="KW-0677">Repeat</keyword>
<dbReference type="SMART" id="SM00369">
    <property type="entry name" value="LRR_TYP"/>
    <property type="match status" value="8"/>
</dbReference>
<name>A0AAV2PWF2_MEGNR</name>
<evidence type="ECO:0000313" key="5">
    <source>
        <dbReference type="Proteomes" id="UP001497623"/>
    </source>
</evidence>
<dbReference type="InterPro" id="IPR032675">
    <property type="entry name" value="LRR_dom_sf"/>
</dbReference>
<dbReference type="Proteomes" id="UP001497623">
    <property type="component" value="Unassembled WGS sequence"/>
</dbReference>
<dbReference type="EMBL" id="CAXKWB010001578">
    <property type="protein sequence ID" value="CAL4064872.1"/>
    <property type="molecule type" value="Genomic_DNA"/>
</dbReference>
<dbReference type="AlphaFoldDB" id="A0AAV2PWF2"/>
<evidence type="ECO:0000256" key="1">
    <source>
        <dbReference type="ARBA" id="ARBA00022614"/>
    </source>
</evidence>
<dbReference type="PROSITE" id="PS51450">
    <property type="entry name" value="LRR"/>
    <property type="match status" value="2"/>
</dbReference>
<dbReference type="Gene3D" id="3.80.10.10">
    <property type="entry name" value="Ribonuclease Inhibitor"/>
    <property type="match status" value="3"/>
</dbReference>
<dbReference type="SUPFAM" id="SSF52058">
    <property type="entry name" value="L domain-like"/>
    <property type="match status" value="1"/>
</dbReference>
<accession>A0AAV2PWF2</accession>
<gene>
    <name evidence="4" type="ORF">MNOR_LOCUS4330</name>
</gene>
<reference evidence="4 5" key="1">
    <citation type="submission" date="2024-05" db="EMBL/GenBank/DDBJ databases">
        <authorList>
            <person name="Wallberg A."/>
        </authorList>
    </citation>
    <scope>NUCLEOTIDE SEQUENCE [LARGE SCALE GENOMIC DNA]</scope>
</reference>
<feature type="non-terminal residue" evidence="4">
    <location>
        <position position="722"/>
    </location>
</feature>
<protein>
    <submittedName>
        <fullName evidence="4">Uncharacterized protein</fullName>
    </submittedName>
</protein>
<keyword evidence="1" id="KW-0433">Leucine-rich repeat</keyword>
<sequence>MSSESISYFQVCLGTKGASATCPRECTCTNAPMRDAPFIMTWMTSWGEDDLPELHPNEVVEGSMVVQSRTAADAGVDVDQNGIHATCVLMPNANITALVQQLPEELMVLSILQAPGCELSFLSGNSLLSLKSLKALHLQGYGHKKRKQVSGYVPNSVEGMVAHKIKLEEMKEEDQEELYIALAEDALFPLQNLELLDIQYARLVAESEGGRVSRNIKPESSSSILDLSIADFMSYAMEFPDSSLPAEYQSFPRHERTASVDEEDALHIVLLDESNEDPAVPYDIYKTEDHEMVLKPFLGQSKLKYLRVAYAKLDKVGTEFLTGLSNLHTFTLEYNHIKILPPAMFSHTPNLRHLSVAHNNILTLESENLKGLNNLLTLDLDYNKIDILGPASFPSIPQLATLRLLGNPITHVFPNAFSYVNATEELYIGSPDVAAEFHEDTFRQLNSLKTLLVENATLMSLSRTLLEGMSQLTDLTIHGHIQMINYDTFTATPNLENLNLSNCHLSKLSMDAFFGLTRLRMLDLSSNNINELSPGVFDYLIKLREMYLNNNNLTTLPHELFTLVPAKLIQLQDNPWHCSCELRHLKPTITNKVRKAAYATCRWEDKQGMKCANNLARLVYDARVAPMCATPPHFRGKGLHKVLKRQLRCHKKIRNLRRKTRPVTTDDVFQVENDPDNQDENLLDQRKSSWLSFVLNHTPPPFEVKDLLSIALAEMPEEAIAP</sequence>
<keyword evidence="2" id="KW-0732">Signal</keyword>
<dbReference type="PANTHER" id="PTHR24373">
    <property type="entry name" value="SLIT RELATED LEUCINE-RICH REPEAT NEURONAL PROTEIN"/>
    <property type="match status" value="1"/>
</dbReference>
<dbReference type="InterPro" id="IPR003591">
    <property type="entry name" value="Leu-rich_rpt_typical-subtyp"/>
</dbReference>
<evidence type="ECO:0000313" key="4">
    <source>
        <dbReference type="EMBL" id="CAL4064872.1"/>
    </source>
</evidence>
<dbReference type="Pfam" id="PF13855">
    <property type="entry name" value="LRR_8"/>
    <property type="match status" value="2"/>
</dbReference>
<dbReference type="PANTHER" id="PTHR24373:SF275">
    <property type="entry name" value="TIR DOMAIN-CONTAINING PROTEIN"/>
    <property type="match status" value="1"/>
</dbReference>
<comment type="caution">
    <text evidence="4">The sequence shown here is derived from an EMBL/GenBank/DDBJ whole genome shotgun (WGS) entry which is preliminary data.</text>
</comment>